<proteinExistence type="predicted"/>
<organism evidence="1">
    <name type="scientific">uncultured organism</name>
    <dbReference type="NCBI Taxonomy" id="155900"/>
    <lineage>
        <taxon>unclassified sequences</taxon>
        <taxon>environmental samples</taxon>
    </lineage>
</organism>
<accession>A0A5B8RJW0</accession>
<name>A0A5B8RJW0_9ZZZZ</name>
<gene>
    <name evidence="1" type="ORF">KBTEX_04380</name>
</gene>
<dbReference type="AlphaFoldDB" id="A0A5B8RJW0"/>
<sequence>MTQALGWPRFGGTLSGELPTLRYANGTASVAGTLRIEAFKGLIRLQDLVLSDPFGVAPRLTGEMTAQGLDLETLTTAFEFGRITGTLEGRVTGLRLVGWQPAAFDAWFHTPVDDPVPHRISQRAIEALSSIGGSGAAGALSRGLLSVFDAFGYARLGLGCRLSGDVCLMRGVGPAENGYYIVEGASVPRVDVIGHVDRVSWSTFIRQLAGVTAGGAPVVE</sequence>
<evidence type="ECO:0000313" key="1">
    <source>
        <dbReference type="EMBL" id="QEA08012.1"/>
    </source>
</evidence>
<reference evidence="1" key="1">
    <citation type="submission" date="2019-06" db="EMBL/GenBank/DDBJ databases">
        <authorList>
            <person name="Murdoch R.W."/>
            <person name="Fathepure B."/>
        </authorList>
    </citation>
    <scope>NUCLEOTIDE SEQUENCE</scope>
</reference>
<protein>
    <submittedName>
        <fullName evidence="1">Uncharacterized protein</fullName>
    </submittedName>
</protein>
<dbReference type="EMBL" id="MN079601">
    <property type="protein sequence ID" value="QEA08012.1"/>
    <property type="molecule type" value="Genomic_DNA"/>
</dbReference>